<dbReference type="InterPro" id="IPR036343">
    <property type="entry name" value="GluRdtase_N_sf"/>
</dbReference>
<evidence type="ECO:0000256" key="8">
    <source>
        <dbReference type="HAMAP-Rule" id="MF_00087"/>
    </source>
</evidence>
<dbReference type="RefSeq" id="WP_015232042.1">
    <property type="nucleotide sequence ID" value="NC_019791.1"/>
</dbReference>
<comment type="miscellaneous">
    <text evidence="8">During catalysis, the active site Cys acts as a nucleophile attacking the alpha-carbonyl group of tRNA-bound glutamate with the formation of a thioester intermediate between enzyme and glutamate, and the concomitant release of tRNA(Glu). The thioester intermediate is finally reduced by direct hydride transfer from NADPH, to form the product GSA.</text>
</comment>
<dbReference type="InterPro" id="IPR000343">
    <property type="entry name" value="4pyrrol_synth_GluRdtase"/>
</dbReference>
<dbReference type="InterPro" id="IPR036453">
    <property type="entry name" value="GluRdtase_dimer_dom_sf"/>
</dbReference>
<comment type="function">
    <text evidence="8">Catalyzes the NADPH-dependent reduction of glutamyl-tRNA(Glu) to glutamate 1-semialdehyde (GSA).</text>
</comment>
<evidence type="ECO:0000313" key="13">
    <source>
        <dbReference type="Proteomes" id="UP000010469"/>
    </source>
</evidence>
<evidence type="ECO:0000259" key="9">
    <source>
        <dbReference type="Pfam" id="PF00745"/>
    </source>
</evidence>
<dbReference type="InterPro" id="IPR036291">
    <property type="entry name" value="NAD(P)-bd_dom_sf"/>
</dbReference>
<feature type="binding site" evidence="8">
    <location>
        <begin position="52"/>
        <end position="55"/>
    </location>
    <ligand>
        <name>substrate</name>
    </ligand>
</feature>
<dbReference type="STRING" id="1056495.Calag_0369"/>
<protein>
    <recommendedName>
        <fullName evidence="3 8">Glutamyl-tRNA reductase</fullName>
        <shortName evidence="8">GluTR</shortName>
        <ecNumber evidence="3 8">1.2.1.70</ecNumber>
    </recommendedName>
</protein>
<dbReference type="Gene3D" id="3.30.460.30">
    <property type="entry name" value="Glutamyl-tRNA reductase, N-terminal domain"/>
    <property type="match status" value="1"/>
</dbReference>
<dbReference type="InterPro" id="IPR015896">
    <property type="entry name" value="4pyrrol_synth_GluRdtase_dimer"/>
</dbReference>
<feature type="domain" description="Tetrapyrrole biosynthesis glutamyl-tRNA reductase dimerisation" evidence="9">
    <location>
        <begin position="301"/>
        <end position="382"/>
    </location>
</feature>
<organism evidence="12 13">
    <name type="scientific">Caldisphaera lagunensis (strain DSM 15908 / JCM 11604 / ANMR 0165 / IC-154)</name>
    <dbReference type="NCBI Taxonomy" id="1056495"/>
    <lineage>
        <taxon>Archaea</taxon>
        <taxon>Thermoproteota</taxon>
        <taxon>Thermoprotei</taxon>
        <taxon>Acidilobales</taxon>
        <taxon>Caldisphaeraceae</taxon>
        <taxon>Caldisphaera</taxon>
    </lineage>
</organism>
<dbReference type="InterPro" id="IPR018214">
    <property type="entry name" value="GluRdtase_CS"/>
</dbReference>
<dbReference type="PANTHER" id="PTHR43013">
    <property type="entry name" value="GLUTAMYL-TRNA REDUCTASE"/>
    <property type="match status" value="1"/>
</dbReference>
<feature type="binding site" evidence="8">
    <location>
        <position position="103"/>
    </location>
    <ligand>
        <name>substrate</name>
    </ligand>
</feature>
<dbReference type="EC" id="1.2.1.70" evidence="3 8"/>
<evidence type="ECO:0000256" key="6">
    <source>
        <dbReference type="ARBA" id="ARBA00023244"/>
    </source>
</evidence>
<gene>
    <name evidence="8" type="primary">hemA</name>
    <name evidence="12" type="ordered locus">Calag_0369</name>
</gene>
<feature type="binding site" evidence="8">
    <location>
        <begin position="183"/>
        <end position="188"/>
    </location>
    <ligand>
        <name>NADP(+)</name>
        <dbReference type="ChEBI" id="CHEBI:58349"/>
    </ligand>
</feature>
<dbReference type="GO" id="GO:0019353">
    <property type="term" value="P:protoporphyrinogen IX biosynthetic process from glutamate"/>
    <property type="evidence" value="ECO:0007669"/>
    <property type="project" value="TreeGrafter"/>
</dbReference>
<dbReference type="InterPro" id="IPR015895">
    <property type="entry name" value="4pyrrol_synth_GluRdtase_N"/>
</dbReference>
<dbReference type="GO" id="GO:0050661">
    <property type="term" value="F:NADP binding"/>
    <property type="evidence" value="ECO:0007669"/>
    <property type="project" value="InterPro"/>
</dbReference>
<dbReference type="Pfam" id="PF00745">
    <property type="entry name" value="GlutR_dimer"/>
    <property type="match status" value="1"/>
</dbReference>
<dbReference type="InParanoid" id="L0A9Q6"/>
<feature type="domain" description="Glutamyl-tRNA reductase N-terminal" evidence="11">
    <location>
        <begin position="26"/>
        <end position="150"/>
    </location>
</feature>
<dbReference type="EMBL" id="CP003378">
    <property type="protein sequence ID" value="AFZ70144.1"/>
    <property type="molecule type" value="Genomic_DNA"/>
</dbReference>
<keyword evidence="5 8" id="KW-0560">Oxidoreductase</keyword>
<feature type="active site" description="Nucleophile" evidence="8">
    <location>
        <position position="53"/>
    </location>
</feature>
<keyword evidence="13" id="KW-1185">Reference proteome</keyword>
<keyword evidence="4 8" id="KW-0521">NADP</keyword>
<evidence type="ECO:0000256" key="4">
    <source>
        <dbReference type="ARBA" id="ARBA00022857"/>
    </source>
</evidence>
<dbReference type="UniPathway" id="UPA00251">
    <property type="reaction ID" value="UER00316"/>
</dbReference>
<evidence type="ECO:0000256" key="3">
    <source>
        <dbReference type="ARBA" id="ARBA00012970"/>
    </source>
</evidence>
<dbReference type="GeneID" id="14211629"/>
<dbReference type="HOGENOM" id="CLU_035113_0_0_2"/>
<reference evidence="13" key="1">
    <citation type="submission" date="2012-03" db="EMBL/GenBank/DDBJ databases">
        <title>Complete genome of Caldisphaera lagunensis DSM 15908.</title>
        <authorList>
            <person name="Lucas S."/>
            <person name="Copeland A."/>
            <person name="Lapidus A."/>
            <person name="Glavina del Rio T."/>
            <person name="Dalin E."/>
            <person name="Tice H."/>
            <person name="Bruce D."/>
            <person name="Goodwin L."/>
            <person name="Pitluck S."/>
            <person name="Peters L."/>
            <person name="Mikhailova N."/>
            <person name="Teshima H."/>
            <person name="Kyrpides N."/>
            <person name="Mavromatis K."/>
            <person name="Ivanova N."/>
            <person name="Brettin T."/>
            <person name="Detter J.C."/>
            <person name="Han C."/>
            <person name="Larimer F."/>
            <person name="Land M."/>
            <person name="Hauser L."/>
            <person name="Markowitz V."/>
            <person name="Cheng J.-F."/>
            <person name="Hugenholtz P."/>
            <person name="Woyke T."/>
            <person name="Wu D."/>
            <person name="Spring S."/>
            <person name="Schroeder M."/>
            <person name="Brambilla E."/>
            <person name="Klenk H.-P."/>
            <person name="Eisen J.A."/>
        </authorList>
    </citation>
    <scope>NUCLEOTIDE SEQUENCE [LARGE SCALE GENOMIC DNA]</scope>
    <source>
        <strain evidence="13">DSM 15908 / JCM 11604 / IC-154</strain>
    </source>
</reference>
<comment type="pathway">
    <text evidence="1 8">Porphyrin-containing compound metabolism; protoporphyrin-IX biosynthesis; 5-aminolevulinate from L-glutamyl-tRNA(Glu): step 1/2.</text>
</comment>
<evidence type="ECO:0000256" key="2">
    <source>
        <dbReference type="ARBA" id="ARBA00005916"/>
    </source>
</evidence>
<evidence type="ECO:0000259" key="11">
    <source>
        <dbReference type="Pfam" id="PF05201"/>
    </source>
</evidence>
<dbReference type="Gene3D" id="3.40.50.720">
    <property type="entry name" value="NAD(P)-binding Rossmann-like Domain"/>
    <property type="match status" value="1"/>
</dbReference>
<dbReference type="Pfam" id="PF05201">
    <property type="entry name" value="GlutR_N"/>
    <property type="match status" value="1"/>
</dbReference>
<feature type="binding site" evidence="8">
    <location>
        <position position="114"/>
    </location>
    <ligand>
        <name>substrate</name>
    </ligand>
</feature>
<comment type="subunit">
    <text evidence="8">Homodimer.</text>
</comment>
<dbReference type="FunCoup" id="L0A9Q6">
    <property type="interactions" value="56"/>
</dbReference>
<proteinExistence type="inferred from homology"/>
<comment type="domain">
    <text evidence="8">Possesses an unusual extended V-shaped dimeric structure with each monomer consisting of three distinct domains arranged along a curved 'spinal' alpha-helix. The N-terminal catalytic domain specifically recognizes the glutamate moiety of the substrate. The second domain is the NADPH-binding domain, and the third C-terminal domain is responsible for dimerization.</text>
</comment>
<dbReference type="PROSITE" id="PS00747">
    <property type="entry name" value="GLUTR"/>
    <property type="match status" value="1"/>
</dbReference>
<dbReference type="InterPro" id="IPR006151">
    <property type="entry name" value="Shikm_DH/Glu-tRNA_Rdtase"/>
</dbReference>
<feature type="binding site" evidence="8">
    <location>
        <begin position="108"/>
        <end position="110"/>
    </location>
    <ligand>
        <name>substrate</name>
    </ligand>
</feature>
<evidence type="ECO:0000259" key="10">
    <source>
        <dbReference type="Pfam" id="PF01488"/>
    </source>
</evidence>
<sequence length="397" mass="45716">MIDQTYNINNLKLYSITYKDSCFYDMEKIDELKERIYDDIFHISNGIIILSTCNRFEIYVDSYNDILEEEINKNMGIYSKFFHKYSGLESAEHLFRVSAGLESSILGETEILSQVKDAWEEAKNLGYTSKLLDSVFHQSIIVGKRVRSETDISKGVLGFPQASVELASKLLGTLDNKEIAIIGAGNAAKIMVDHICSKWNPSKITIANRTLEKAKMIINNKCNFEINTLNEIANKKFDAVLIAIKGGPFDFLNNLLNKNDVIIDISTPSAIMNDNTIYNIESVDKLVKENFNHRLDQVQLAEKIIKEELDKLIEYLKKRSIDENISEIMRYIDLIIKYEMEQTKKNINKGMDLDEALKIAFESFAKKSMKPIFNLLHDTYNENISELIIQYYKKNMR</sequence>
<dbReference type="PANTHER" id="PTHR43013:SF1">
    <property type="entry name" value="GLUTAMYL-TRNA REDUCTASE"/>
    <property type="match status" value="1"/>
</dbReference>
<dbReference type="KEGG" id="clg:Calag_0369"/>
<dbReference type="Pfam" id="PF01488">
    <property type="entry name" value="Shikimate_DH"/>
    <property type="match status" value="1"/>
</dbReference>
<feature type="domain" description="Quinate/shikimate 5-dehydrogenase/glutamyl-tRNA reductase" evidence="10">
    <location>
        <begin position="165"/>
        <end position="279"/>
    </location>
</feature>
<evidence type="ECO:0000256" key="7">
    <source>
        <dbReference type="ARBA" id="ARBA00047464"/>
    </source>
</evidence>
<dbReference type="SUPFAM" id="SSF69742">
    <property type="entry name" value="Glutamyl tRNA-reductase catalytic, N-terminal domain"/>
    <property type="match status" value="1"/>
</dbReference>
<name>L0A9Q6_CALLD</name>
<dbReference type="AlphaFoldDB" id="L0A9Q6"/>
<dbReference type="GO" id="GO:0008883">
    <property type="term" value="F:glutamyl-tRNA reductase activity"/>
    <property type="evidence" value="ECO:0007669"/>
    <property type="project" value="UniProtKB-UniRule"/>
</dbReference>
<comment type="catalytic activity">
    <reaction evidence="7 8">
        <text>(S)-4-amino-5-oxopentanoate + tRNA(Glu) + NADP(+) = L-glutamyl-tRNA(Glu) + NADPH + H(+)</text>
        <dbReference type="Rhea" id="RHEA:12344"/>
        <dbReference type="Rhea" id="RHEA-COMP:9663"/>
        <dbReference type="Rhea" id="RHEA-COMP:9680"/>
        <dbReference type="ChEBI" id="CHEBI:15378"/>
        <dbReference type="ChEBI" id="CHEBI:57501"/>
        <dbReference type="ChEBI" id="CHEBI:57783"/>
        <dbReference type="ChEBI" id="CHEBI:58349"/>
        <dbReference type="ChEBI" id="CHEBI:78442"/>
        <dbReference type="ChEBI" id="CHEBI:78520"/>
        <dbReference type="EC" id="1.2.1.70"/>
    </reaction>
</comment>
<evidence type="ECO:0000256" key="1">
    <source>
        <dbReference type="ARBA" id="ARBA00005059"/>
    </source>
</evidence>
<feature type="site" description="Important for activity" evidence="8">
    <location>
        <position position="93"/>
    </location>
</feature>
<dbReference type="HAMAP" id="MF_00087">
    <property type="entry name" value="Glu_tRNA_reductase"/>
    <property type="match status" value="1"/>
</dbReference>
<keyword evidence="6 8" id="KW-0627">Porphyrin biosynthesis</keyword>
<dbReference type="OrthoDB" id="4562at2157"/>
<evidence type="ECO:0000313" key="12">
    <source>
        <dbReference type="EMBL" id="AFZ70144.1"/>
    </source>
</evidence>
<dbReference type="SUPFAM" id="SSF69075">
    <property type="entry name" value="Glutamyl tRNA-reductase dimerization domain"/>
    <property type="match status" value="1"/>
</dbReference>
<comment type="similarity">
    <text evidence="2 8">Belongs to the glutamyl-tRNA reductase family.</text>
</comment>
<dbReference type="eggNOG" id="arCOG01036">
    <property type="taxonomic scope" value="Archaea"/>
</dbReference>
<dbReference type="Proteomes" id="UP000010469">
    <property type="component" value="Chromosome"/>
</dbReference>
<dbReference type="SUPFAM" id="SSF51735">
    <property type="entry name" value="NAD(P)-binding Rossmann-fold domains"/>
    <property type="match status" value="1"/>
</dbReference>
<evidence type="ECO:0000256" key="5">
    <source>
        <dbReference type="ARBA" id="ARBA00023002"/>
    </source>
</evidence>
<accession>L0A9Q6</accession>